<keyword evidence="1" id="KW-1133">Transmembrane helix</keyword>
<feature type="transmembrane region" description="Helical" evidence="1">
    <location>
        <begin position="121"/>
        <end position="140"/>
    </location>
</feature>
<feature type="transmembrane region" description="Helical" evidence="1">
    <location>
        <begin position="308"/>
        <end position="324"/>
    </location>
</feature>
<dbReference type="EMBL" id="MNUV01000032">
    <property type="protein sequence ID" value="OIO07619.1"/>
    <property type="molecule type" value="Genomic_DNA"/>
</dbReference>
<dbReference type="AlphaFoldDB" id="A0A1J4T9Q9"/>
<organism evidence="2 3">
    <name type="scientific">Candidatus Falkowbacteria bacterium CG1_02_41_21</name>
    <dbReference type="NCBI Taxonomy" id="1805147"/>
    <lineage>
        <taxon>Bacteria</taxon>
        <taxon>Candidatus Falkowiibacteriota</taxon>
    </lineage>
</organism>
<evidence type="ECO:0000313" key="3">
    <source>
        <dbReference type="Proteomes" id="UP000182860"/>
    </source>
</evidence>
<feature type="transmembrane region" description="Helical" evidence="1">
    <location>
        <begin position="330"/>
        <end position="351"/>
    </location>
</feature>
<proteinExistence type="predicted"/>
<feature type="transmembrane region" description="Helical" evidence="1">
    <location>
        <begin position="277"/>
        <end position="299"/>
    </location>
</feature>
<protein>
    <recommendedName>
        <fullName evidence="4">Glycosyltransferase RgtA/B/C/D-like domain-containing protein</fullName>
    </recommendedName>
</protein>
<dbReference type="Proteomes" id="UP000182860">
    <property type="component" value="Unassembled WGS sequence"/>
</dbReference>
<comment type="caution">
    <text evidence="2">The sequence shown here is derived from an EMBL/GenBank/DDBJ whole genome shotgun (WGS) entry which is preliminary data.</text>
</comment>
<accession>A0A1J4T9Q9</accession>
<keyword evidence="1" id="KW-0472">Membrane</keyword>
<evidence type="ECO:0000313" key="2">
    <source>
        <dbReference type="EMBL" id="OIO07619.1"/>
    </source>
</evidence>
<feature type="transmembrane region" description="Helical" evidence="1">
    <location>
        <begin position="363"/>
        <end position="385"/>
    </location>
</feature>
<reference evidence="2 3" key="1">
    <citation type="journal article" date="2016" name="Environ. Microbiol.">
        <title>Genomic resolution of a cold subsurface aquifer community provides metabolic insights for novel microbes adapted to high CO concentrations.</title>
        <authorList>
            <person name="Probst A.J."/>
            <person name="Castelle C.J."/>
            <person name="Singh A."/>
            <person name="Brown C.T."/>
            <person name="Anantharaman K."/>
            <person name="Sharon I."/>
            <person name="Hug L.A."/>
            <person name="Burstein D."/>
            <person name="Emerson J.B."/>
            <person name="Thomas B.C."/>
            <person name="Banfield J.F."/>
        </authorList>
    </citation>
    <scope>NUCLEOTIDE SEQUENCE [LARGE SCALE GENOMIC DNA]</scope>
    <source>
        <strain evidence="2">CG1_02_41_21</strain>
    </source>
</reference>
<feature type="transmembrane region" description="Helical" evidence="1">
    <location>
        <begin position="227"/>
        <end position="248"/>
    </location>
</feature>
<evidence type="ECO:0008006" key="4">
    <source>
        <dbReference type="Google" id="ProtNLM"/>
    </source>
</evidence>
<name>A0A1J4T9Q9_9BACT</name>
<sequence>MKKVFPLKFKTIIWALFYILIFALLLKHSYAYLDPDFGWHLKTGQEIITTGQVPSINYVNYTLLGESWVDHEWLANAAVYWIFTNWGYLAVNIIFALIPLLTLIFLNRFITKEYTKDKTNVWLFILIELGGLMAFIPHFGVRMQEITFLSVLLLSLILYHYNRNKNWTGLLWLLPLFYFWANAHGGFLIGWIILGLFALAKITEYLLHKFRPWNFMDFKDVLTLTQIRNYILVALGALTTTFLTPYGLKLYEFFQTYTNTFYFDHILEWLPQWSYPYVYWQCLFICLTISALAIHLYYIGKKNPNRKLNLWQIGIIIGFTILAIKSRRHFPLLFIVATPWLLAFITEFLEIKAVGFKYFKNKVVNILINTFLFLCFFLVPLNLLITTNFIKDPFNSFCENKYSATGKNFLFPCKAIKILRTDPNYNQLKLYNNFGWGGFLIWTWPEKQLFIDGRMPQANYAERSILEEYSDFFEKNQSEFYLNKHEIKAVLLSDDNRPVKLNWFEKNFLFMNEADFNSKNLLKEYLNQSSEWKLIYTDNIAKVYVQK</sequence>
<keyword evidence="1" id="KW-0812">Transmembrane</keyword>
<evidence type="ECO:0000256" key="1">
    <source>
        <dbReference type="SAM" id="Phobius"/>
    </source>
</evidence>
<gene>
    <name evidence="2" type="ORF">AUJ35_01695</name>
</gene>
<feature type="transmembrane region" description="Helical" evidence="1">
    <location>
        <begin position="12"/>
        <end position="33"/>
    </location>
</feature>
<feature type="transmembrane region" description="Helical" evidence="1">
    <location>
        <begin position="86"/>
        <end position="109"/>
    </location>
</feature>